<dbReference type="Gene3D" id="3.80.10.10">
    <property type="entry name" value="Ribonuclease Inhibitor"/>
    <property type="match status" value="1"/>
</dbReference>
<proteinExistence type="predicted"/>
<evidence type="ECO:0000313" key="3">
    <source>
        <dbReference type="EMBL" id="OVF11334.1"/>
    </source>
</evidence>
<dbReference type="AlphaFoldDB" id="A0AA91Q503"/>
<dbReference type="SUPFAM" id="SSF52047">
    <property type="entry name" value="RNI-like"/>
    <property type="match status" value="1"/>
</dbReference>
<accession>A0AA91Q503</accession>
<feature type="region of interest" description="Disordered" evidence="1">
    <location>
        <begin position="275"/>
        <end position="297"/>
    </location>
</feature>
<keyword evidence="2" id="KW-0812">Transmembrane</keyword>
<feature type="transmembrane region" description="Helical" evidence="2">
    <location>
        <begin position="497"/>
        <end position="519"/>
    </location>
</feature>
<keyword evidence="2" id="KW-0472">Membrane</keyword>
<keyword evidence="2" id="KW-1133">Transmembrane helix</keyword>
<comment type="caution">
    <text evidence="3">The sequence shown here is derived from an EMBL/GenBank/DDBJ whole genome shotgun (WGS) entry which is preliminary data.</text>
</comment>
<organism evidence="3 4">
    <name type="scientific">Clavispora lusitaniae</name>
    <name type="common">Candida lusitaniae</name>
    <dbReference type="NCBI Taxonomy" id="36911"/>
    <lineage>
        <taxon>Eukaryota</taxon>
        <taxon>Fungi</taxon>
        <taxon>Dikarya</taxon>
        <taxon>Ascomycota</taxon>
        <taxon>Saccharomycotina</taxon>
        <taxon>Pichiomycetes</taxon>
        <taxon>Metschnikowiaceae</taxon>
        <taxon>Clavispora</taxon>
    </lineage>
</organism>
<evidence type="ECO:0000256" key="2">
    <source>
        <dbReference type="SAM" id="Phobius"/>
    </source>
</evidence>
<protein>
    <submittedName>
        <fullName evidence="3">Uncharacterized protein</fullName>
    </submittedName>
</protein>
<feature type="transmembrane region" description="Helical" evidence="2">
    <location>
        <begin position="84"/>
        <end position="103"/>
    </location>
</feature>
<feature type="compositionally biased region" description="Polar residues" evidence="1">
    <location>
        <begin position="275"/>
        <end position="286"/>
    </location>
</feature>
<dbReference type="InterPro" id="IPR032675">
    <property type="entry name" value="LRR_dom_sf"/>
</dbReference>
<feature type="transmembrane region" description="Helical" evidence="2">
    <location>
        <begin position="52"/>
        <end position="72"/>
    </location>
</feature>
<sequence>METRLNSENKTKGEAFASQNTHKDFATDLDSDGYSILPTTLGVYNFYSVNDFLAGLLVFSPSIVAASAVEANQQRDWAITLSKLTVLAQVAWMVIFITSWPSAWIRHLEKSRLHLLNYINSVFLGTNAGSQIPEVALNRRVFAVNLLLALKLQRYEKLALLLWFCAIVASSVMMRWSVAASGNDKHSVRDANIIMFVFWQGSKLLIQASVILQKSGGSPLTTGTAPGVVTDANLSYYVESFCGPQHMFESPPSVDAYKDSCFKVDLACDGFGSDKSTLGNSRSGNEVSPKEKADSNKGMTVSVVPFPFDASPLATEECDQTKTRNTSGLPKVPNSPVVPNLPRIPNLKDAVPVSVSPHGSGAFSSRYETRFSLRENSEGCFSENFIRRPHVKKQKKFHENTHLHESIPYGEEPSRMGHWKFTSEDRNQDITISSPTKSKPIEAIHNLNRESTQKKDRLFEKCWALWTQLLSFDINKGLIGAVYHSVYTPAKSVAKMIFVVFVSIPLNVSWVIFCLLSFVPRVLIKIFVVAPISIVADYKKDSEYKSYKEYRATHEIPVFKENASTTIANKLLERINRADSKDYQREYITGRSRRTLFKIANKKRPKQYRPPYRKYVYKSNFTEDGGSEDEDHEAENTFKDSFGNWQDFSTKTNSNITSVYVLTKNGHIKGKIWPRSQFEKVDVLHWCLYNDSEEYRAKLLQLQEEERQSRNKASGLTLPLEVIVEVFEILYYMGKLKPKHLRLSKLFYVTLLPLFYRRPLLKGNNFLQFVDTLSSNKTVGNYIRDLDLSFVNQSGKNAYVAKLLKRSRPLLQSFTAPQTSFGLGPLMALRSCFSLKVLDLRLVSETLNLEELFQSIRSLDNLTHLSFPRSSLEISNYRSVHWPPKLQFLRVSGGISDDFLIESDFPSTIEHIEFAHCPKVMHVGFQHFLFKMGHNLKSLKVQFPMPGLQSNSLDIIFTYCPNLLVLEVTVDYMSAEFFDEENLHYLHYPRPLHTLYLDSSGMLGTTDKMDPLDLAVALSDGRLPKLKNMRCTAKLGWDPKSDGVSYIADELDERKGGLYIGY</sequence>
<feature type="transmembrane region" description="Helical" evidence="2">
    <location>
        <begin position="191"/>
        <end position="212"/>
    </location>
</feature>
<gene>
    <name evidence="3" type="ORF">A9F13_01g08360</name>
</gene>
<dbReference type="KEGG" id="clus:A9F13_01g08360"/>
<dbReference type="EMBL" id="LYUB02000001">
    <property type="protein sequence ID" value="OVF11334.1"/>
    <property type="molecule type" value="Genomic_DNA"/>
</dbReference>
<evidence type="ECO:0000256" key="1">
    <source>
        <dbReference type="SAM" id="MobiDB-lite"/>
    </source>
</evidence>
<dbReference type="Proteomes" id="UP000195602">
    <property type="component" value="Unassembled WGS sequence"/>
</dbReference>
<feature type="transmembrane region" description="Helical" evidence="2">
    <location>
        <begin position="158"/>
        <end position="179"/>
    </location>
</feature>
<name>A0AA91Q503_CLALS</name>
<evidence type="ECO:0000313" key="4">
    <source>
        <dbReference type="Proteomes" id="UP000195602"/>
    </source>
</evidence>
<reference evidence="3 4" key="1">
    <citation type="submission" date="2017-04" db="EMBL/GenBank/DDBJ databases">
        <title>Draft genome of the yeast Clavispora lusitaniae type strain CBS 6936.</title>
        <authorList>
            <person name="Durrens P."/>
            <person name="Klopp C."/>
            <person name="Biteau N."/>
            <person name="Fitton-Ouhabi V."/>
            <person name="Dementhon K."/>
            <person name="Accoceberry I."/>
            <person name="Sherman D.J."/>
            <person name="Noel T."/>
        </authorList>
    </citation>
    <scope>NUCLEOTIDE SEQUENCE [LARGE SCALE GENOMIC DNA]</scope>
    <source>
        <strain evidence="3 4">CBS 6936</strain>
    </source>
</reference>